<dbReference type="Gene3D" id="1.10.287.1060">
    <property type="entry name" value="ESAT-6-like"/>
    <property type="match status" value="1"/>
</dbReference>
<evidence type="ECO:0000313" key="2">
    <source>
        <dbReference type="Proteomes" id="UP000196778"/>
    </source>
</evidence>
<dbReference type="InterPro" id="IPR036689">
    <property type="entry name" value="ESAT-6-like_sf"/>
</dbReference>
<dbReference type="EMBL" id="FUKR01000061">
    <property type="protein sequence ID" value="SJN38494.1"/>
    <property type="molecule type" value="Genomic_DNA"/>
</dbReference>
<accession>A0A1R4K2T3</accession>
<gene>
    <name evidence="1" type="ORF">FM119_10955</name>
</gene>
<evidence type="ECO:0000313" key="1">
    <source>
        <dbReference type="EMBL" id="SJN38494.1"/>
    </source>
</evidence>
<name>A0A1R4K2T3_9MICO</name>
<dbReference type="SUPFAM" id="SSF140453">
    <property type="entry name" value="EsxAB dimer-like"/>
    <property type="match status" value="1"/>
</dbReference>
<dbReference type="OrthoDB" id="5119580at2"/>
<organism evidence="1 2">
    <name type="scientific">Mycetocola reblochoni REB411</name>
    <dbReference type="NCBI Taxonomy" id="1255698"/>
    <lineage>
        <taxon>Bacteria</taxon>
        <taxon>Bacillati</taxon>
        <taxon>Actinomycetota</taxon>
        <taxon>Actinomycetes</taxon>
        <taxon>Micrococcales</taxon>
        <taxon>Microbacteriaceae</taxon>
        <taxon>Mycetocola</taxon>
    </lineage>
</organism>
<proteinExistence type="predicted"/>
<dbReference type="Proteomes" id="UP000196778">
    <property type="component" value="Unassembled WGS sequence"/>
</dbReference>
<reference evidence="2" key="1">
    <citation type="submission" date="2017-02" db="EMBL/GenBank/DDBJ databases">
        <authorList>
            <person name="Dridi B."/>
        </authorList>
    </citation>
    <scope>NUCLEOTIDE SEQUENCE [LARGE SCALE GENOMIC DNA]</scope>
    <source>
        <strain evidence="2">EB411</strain>
    </source>
</reference>
<keyword evidence="2" id="KW-1185">Reference proteome</keyword>
<evidence type="ECO:0008006" key="3">
    <source>
        <dbReference type="Google" id="ProtNLM"/>
    </source>
</evidence>
<protein>
    <recommendedName>
        <fullName evidence="3">WXG100 family type VII secretion target</fullName>
    </recommendedName>
</protein>
<dbReference type="AlphaFoldDB" id="A0A1R4K2T3"/>
<dbReference type="RefSeq" id="WP_087138070.1">
    <property type="nucleotide sequence ID" value="NZ_FUKR01000061.1"/>
</dbReference>
<sequence length="103" mass="10951">MPEQLAVTEELNALVGQLGELVEYCSALRDGASGFAYVLPGTWQGPALNAFITAFESWAAQAEALRVGAEGLLETASVAEDAYNQTIEGLETMWSQLKAQLSA</sequence>